<proteinExistence type="predicted"/>
<dbReference type="Proteomes" id="UP000799118">
    <property type="component" value="Unassembled WGS sequence"/>
</dbReference>
<evidence type="ECO:0000313" key="1">
    <source>
        <dbReference type="EMBL" id="KAE9383758.1"/>
    </source>
</evidence>
<name>A0A6A4GE92_9AGAR</name>
<sequence length="137" mass="14587">MAKTTGAEITGQSAPIHITIPPPALSPPIPIPTPLAPNPDLSIDFPITTRLIPEQWTIALRNAGILEKYAHIPIGLSEGFLIGVENYTLSSTSTPPNHHIGETELGVARAKFADEIALGRLSPGFHPDDLQAKLGNF</sequence>
<evidence type="ECO:0000313" key="2">
    <source>
        <dbReference type="Proteomes" id="UP000799118"/>
    </source>
</evidence>
<reference evidence="1" key="1">
    <citation type="journal article" date="2019" name="Environ. Microbiol.">
        <title>Fungal ecological strategies reflected in gene transcription - a case study of two litter decomposers.</title>
        <authorList>
            <person name="Barbi F."/>
            <person name="Kohler A."/>
            <person name="Barry K."/>
            <person name="Baskaran P."/>
            <person name="Daum C."/>
            <person name="Fauchery L."/>
            <person name="Ihrmark K."/>
            <person name="Kuo A."/>
            <person name="LaButti K."/>
            <person name="Lipzen A."/>
            <person name="Morin E."/>
            <person name="Grigoriev I.V."/>
            <person name="Henrissat B."/>
            <person name="Lindahl B."/>
            <person name="Martin F."/>
        </authorList>
    </citation>
    <scope>NUCLEOTIDE SEQUENCE</scope>
    <source>
        <strain evidence="1">JB14</strain>
    </source>
</reference>
<organism evidence="1 2">
    <name type="scientific">Gymnopus androsaceus JB14</name>
    <dbReference type="NCBI Taxonomy" id="1447944"/>
    <lineage>
        <taxon>Eukaryota</taxon>
        <taxon>Fungi</taxon>
        <taxon>Dikarya</taxon>
        <taxon>Basidiomycota</taxon>
        <taxon>Agaricomycotina</taxon>
        <taxon>Agaricomycetes</taxon>
        <taxon>Agaricomycetidae</taxon>
        <taxon>Agaricales</taxon>
        <taxon>Marasmiineae</taxon>
        <taxon>Omphalotaceae</taxon>
        <taxon>Gymnopus</taxon>
    </lineage>
</organism>
<dbReference type="EMBL" id="ML770337">
    <property type="protein sequence ID" value="KAE9383758.1"/>
    <property type="molecule type" value="Genomic_DNA"/>
</dbReference>
<accession>A0A6A4GE92</accession>
<keyword evidence="2" id="KW-1185">Reference proteome</keyword>
<protein>
    <submittedName>
        <fullName evidence="1">Uncharacterized protein</fullName>
    </submittedName>
</protein>
<dbReference type="AlphaFoldDB" id="A0A6A4GE92"/>
<gene>
    <name evidence="1" type="ORF">BT96DRAFT_843396</name>
</gene>
<dbReference type="OrthoDB" id="3055365at2759"/>